<evidence type="ECO:0000256" key="1">
    <source>
        <dbReference type="ARBA" id="ARBA00004141"/>
    </source>
</evidence>
<protein>
    <recommendedName>
        <fullName evidence="7">EXPERA domain-containing protein</fullName>
    </recommendedName>
</protein>
<evidence type="ECO:0000259" key="7">
    <source>
        <dbReference type="PROSITE" id="PS51751"/>
    </source>
</evidence>
<keyword evidence="2 5" id="KW-0812">Transmembrane</keyword>
<proteinExistence type="predicted"/>
<dbReference type="Proteomes" id="UP001174909">
    <property type="component" value="Unassembled WGS sequence"/>
</dbReference>
<dbReference type="InterPro" id="IPR033118">
    <property type="entry name" value="EXPERA"/>
</dbReference>
<keyword evidence="9" id="KW-1185">Reference proteome</keyword>
<evidence type="ECO:0000256" key="4">
    <source>
        <dbReference type="ARBA" id="ARBA00023136"/>
    </source>
</evidence>
<feature type="transmembrane region" description="Helical" evidence="6">
    <location>
        <begin position="12"/>
        <end position="30"/>
    </location>
</feature>
<dbReference type="EMBL" id="CASHTH010001433">
    <property type="protein sequence ID" value="CAI8015334.1"/>
    <property type="molecule type" value="Genomic_DNA"/>
</dbReference>
<evidence type="ECO:0000256" key="3">
    <source>
        <dbReference type="ARBA" id="ARBA00022989"/>
    </source>
</evidence>
<evidence type="ECO:0000313" key="8">
    <source>
        <dbReference type="EMBL" id="CAI8015334.1"/>
    </source>
</evidence>
<evidence type="ECO:0000256" key="2">
    <source>
        <dbReference type="ARBA" id="ARBA00022692"/>
    </source>
</evidence>
<keyword evidence="4 5" id="KW-0472">Membrane</keyword>
<reference evidence="8" key="1">
    <citation type="submission" date="2023-03" db="EMBL/GenBank/DDBJ databases">
        <authorList>
            <person name="Steffen K."/>
            <person name="Cardenas P."/>
        </authorList>
    </citation>
    <scope>NUCLEOTIDE SEQUENCE</scope>
</reference>
<dbReference type="AlphaFoldDB" id="A0AA35RQE0"/>
<feature type="domain" description="EXPERA" evidence="7">
    <location>
        <begin position="9"/>
        <end position="152"/>
    </location>
</feature>
<evidence type="ECO:0000256" key="5">
    <source>
        <dbReference type="PROSITE-ProRule" id="PRU01087"/>
    </source>
</evidence>
<name>A0AA35RQE0_GEOBA</name>
<evidence type="ECO:0000313" key="9">
    <source>
        <dbReference type="Proteomes" id="UP001174909"/>
    </source>
</evidence>
<comment type="caution">
    <text evidence="8">The sequence shown here is derived from an EMBL/GenBank/DDBJ whole genome shotgun (WGS) entry which is preliminary data.</text>
</comment>
<organism evidence="8 9">
    <name type="scientific">Geodia barretti</name>
    <name type="common">Barrett's horny sponge</name>
    <dbReference type="NCBI Taxonomy" id="519541"/>
    <lineage>
        <taxon>Eukaryota</taxon>
        <taxon>Metazoa</taxon>
        <taxon>Porifera</taxon>
        <taxon>Demospongiae</taxon>
        <taxon>Heteroscleromorpha</taxon>
        <taxon>Tetractinellida</taxon>
        <taxon>Astrophorina</taxon>
        <taxon>Geodiidae</taxon>
        <taxon>Geodia</taxon>
    </lineage>
</organism>
<dbReference type="PROSITE" id="PS51751">
    <property type="entry name" value="EXPERA"/>
    <property type="match status" value="1"/>
</dbReference>
<gene>
    <name evidence="8" type="ORF">GBAR_LOCUS9504</name>
</gene>
<comment type="subcellular location">
    <subcellularLocation>
        <location evidence="1">Membrane</location>
        <topology evidence="1">Multi-pass membrane protein</topology>
    </subcellularLocation>
</comment>
<evidence type="ECO:0000256" key="6">
    <source>
        <dbReference type="SAM" id="Phobius"/>
    </source>
</evidence>
<dbReference type="GO" id="GO:0016020">
    <property type="term" value="C:membrane"/>
    <property type="evidence" value="ECO:0007669"/>
    <property type="project" value="UniProtKB-SubCell"/>
</dbReference>
<feature type="transmembrane region" description="Helical" evidence="6">
    <location>
        <begin position="77"/>
        <end position="98"/>
    </location>
</feature>
<sequence>MASIFRRPVDLFFVSIFASFAVIAVTIDFVQSTYGAVLEKEALEYGSWPPAAVVDAYVWWCRNYDSLLGHNPVWFETLAWVSPFVYTPFYFFAIYAFIYKKEWIRIPGSAPLEPRVQYVGWVYKARATVFSCQKAISPFSNVLYTPSSNVVLGHVPDSAGLH</sequence>
<accession>A0AA35RQE0</accession>
<keyword evidence="3 5" id="KW-1133">Transmembrane helix</keyword>